<protein>
    <recommendedName>
        <fullName evidence="2">Antitoxin</fullName>
    </recommendedName>
</protein>
<sequence>MSEITITRASNHLGTVVDEARKEPVYLTRRGKQVAAVVDADQLNQLIEDAEDLADIRAVDAAWREVEETGAQPIPWETVKRDLGLA</sequence>
<dbReference type="Pfam" id="PF02604">
    <property type="entry name" value="PhdYeFM_antitox"/>
    <property type="match status" value="1"/>
</dbReference>
<dbReference type="NCBIfam" id="TIGR01552">
    <property type="entry name" value="phd_fam"/>
    <property type="match status" value="1"/>
</dbReference>
<gene>
    <name evidence="3" type="ORF">FHU41_001985</name>
</gene>
<name>A0A7Y9S7M9_9MICC</name>
<evidence type="ECO:0000313" key="3">
    <source>
        <dbReference type="EMBL" id="NYE95735.1"/>
    </source>
</evidence>
<comment type="similarity">
    <text evidence="1 2">Belongs to the phD/YefM antitoxin family.</text>
</comment>
<dbReference type="InterPro" id="IPR006442">
    <property type="entry name" value="Antitoxin_Phd/YefM"/>
</dbReference>
<dbReference type="AlphaFoldDB" id="A0A7Y9S7M9"/>
<keyword evidence="4" id="KW-1185">Reference proteome</keyword>
<evidence type="ECO:0000313" key="4">
    <source>
        <dbReference type="Proteomes" id="UP000521748"/>
    </source>
</evidence>
<dbReference type="InterPro" id="IPR036165">
    <property type="entry name" value="YefM-like_sf"/>
</dbReference>
<dbReference type="RefSeq" id="WP_179389479.1">
    <property type="nucleotide sequence ID" value="NZ_JACBYQ010000002.1"/>
</dbReference>
<evidence type="ECO:0000256" key="2">
    <source>
        <dbReference type="RuleBase" id="RU362080"/>
    </source>
</evidence>
<dbReference type="Proteomes" id="UP000521748">
    <property type="component" value="Unassembled WGS sequence"/>
</dbReference>
<dbReference type="SUPFAM" id="SSF143120">
    <property type="entry name" value="YefM-like"/>
    <property type="match status" value="1"/>
</dbReference>
<dbReference type="PANTHER" id="PTHR33713:SF10">
    <property type="entry name" value="ANTITOXIN YAFN"/>
    <property type="match status" value="1"/>
</dbReference>
<evidence type="ECO:0000256" key="1">
    <source>
        <dbReference type="ARBA" id="ARBA00009981"/>
    </source>
</evidence>
<accession>A0A7Y9S7M9</accession>
<comment type="function">
    <text evidence="2">Antitoxin component of a type II toxin-antitoxin (TA) system.</text>
</comment>
<organism evidence="3 4">
    <name type="scientific">Psychromicrobium silvestre</name>
    <dbReference type="NCBI Taxonomy" id="1645614"/>
    <lineage>
        <taxon>Bacteria</taxon>
        <taxon>Bacillati</taxon>
        <taxon>Actinomycetota</taxon>
        <taxon>Actinomycetes</taxon>
        <taxon>Micrococcales</taxon>
        <taxon>Micrococcaceae</taxon>
        <taxon>Psychromicrobium</taxon>
    </lineage>
</organism>
<dbReference type="PANTHER" id="PTHR33713">
    <property type="entry name" value="ANTITOXIN YAFN-RELATED"/>
    <property type="match status" value="1"/>
</dbReference>
<comment type="caution">
    <text evidence="3">The sequence shown here is derived from an EMBL/GenBank/DDBJ whole genome shotgun (WGS) entry which is preliminary data.</text>
</comment>
<dbReference type="Gene3D" id="3.40.1620.10">
    <property type="entry name" value="YefM-like domain"/>
    <property type="match status" value="1"/>
</dbReference>
<dbReference type="EMBL" id="JACBYQ010000002">
    <property type="protein sequence ID" value="NYE95735.1"/>
    <property type="molecule type" value="Genomic_DNA"/>
</dbReference>
<proteinExistence type="inferred from homology"/>
<dbReference type="InterPro" id="IPR051405">
    <property type="entry name" value="phD/YefM_antitoxin"/>
</dbReference>
<reference evidence="3 4" key="1">
    <citation type="submission" date="2020-07" db="EMBL/GenBank/DDBJ databases">
        <title>Sequencing the genomes of 1000 actinobacteria strains.</title>
        <authorList>
            <person name="Klenk H.-P."/>
        </authorList>
    </citation>
    <scope>NUCLEOTIDE SEQUENCE [LARGE SCALE GENOMIC DNA]</scope>
    <source>
        <strain evidence="3 4">DSM 102047</strain>
    </source>
</reference>